<dbReference type="GO" id="GO:0003677">
    <property type="term" value="F:DNA binding"/>
    <property type="evidence" value="ECO:0007669"/>
    <property type="project" value="UniProtKB-KW"/>
</dbReference>
<name>A0A0A7S2N7_FRIPE</name>
<dbReference type="PRINTS" id="PR00038">
    <property type="entry name" value="HTHLUXR"/>
</dbReference>
<dbReference type="InterPro" id="IPR005143">
    <property type="entry name" value="TF_LuxR_autoind-bd_dom"/>
</dbReference>
<gene>
    <name evidence="5" type="ORF">FPB0191_01953</name>
</gene>
<evidence type="ECO:0000259" key="4">
    <source>
        <dbReference type="PROSITE" id="PS50043"/>
    </source>
</evidence>
<dbReference type="AlphaFoldDB" id="A0A0A7S2N7"/>
<organism evidence="5 6">
    <name type="scientific">Frischella perrara</name>
    <dbReference type="NCBI Taxonomy" id="1267021"/>
    <lineage>
        <taxon>Bacteria</taxon>
        <taxon>Pseudomonadati</taxon>
        <taxon>Pseudomonadota</taxon>
        <taxon>Gammaproteobacteria</taxon>
        <taxon>Orbales</taxon>
        <taxon>Orbaceae</taxon>
        <taxon>Frischella</taxon>
    </lineage>
</organism>
<dbReference type="EMBL" id="CP009056">
    <property type="protein sequence ID" value="AJA45764.1"/>
    <property type="molecule type" value="Genomic_DNA"/>
</dbReference>
<evidence type="ECO:0000256" key="1">
    <source>
        <dbReference type="ARBA" id="ARBA00023015"/>
    </source>
</evidence>
<dbReference type="InterPro" id="IPR000792">
    <property type="entry name" value="Tscrpt_reg_LuxR_C"/>
</dbReference>
<dbReference type="Gene3D" id="1.10.10.10">
    <property type="entry name" value="Winged helix-like DNA-binding domain superfamily/Winged helix DNA-binding domain"/>
    <property type="match status" value="1"/>
</dbReference>
<keyword evidence="3" id="KW-0804">Transcription</keyword>
<dbReference type="PANTHER" id="PTHR44688:SF16">
    <property type="entry name" value="DNA-BINDING TRANSCRIPTIONAL ACTIVATOR DEVR_DOSR"/>
    <property type="match status" value="1"/>
</dbReference>
<feature type="domain" description="HTH luxR-type" evidence="4">
    <location>
        <begin position="157"/>
        <end position="222"/>
    </location>
</feature>
<dbReference type="SMART" id="SM00421">
    <property type="entry name" value="HTH_LUXR"/>
    <property type="match status" value="1"/>
</dbReference>
<dbReference type="CDD" id="cd06170">
    <property type="entry name" value="LuxR_C_like"/>
    <property type="match status" value="1"/>
</dbReference>
<dbReference type="InterPro" id="IPR036693">
    <property type="entry name" value="TF_LuxR_autoind-bd_dom_sf"/>
</dbReference>
<dbReference type="Proteomes" id="UP000030901">
    <property type="component" value="Chromosome"/>
</dbReference>
<evidence type="ECO:0000313" key="5">
    <source>
        <dbReference type="EMBL" id="AJA45764.1"/>
    </source>
</evidence>
<keyword evidence="2 5" id="KW-0238">DNA-binding</keyword>
<dbReference type="RefSeq" id="WP_039105673.1">
    <property type="nucleotide sequence ID" value="NZ_CAMKYH010000010.1"/>
</dbReference>
<proteinExistence type="predicted"/>
<evidence type="ECO:0000256" key="3">
    <source>
        <dbReference type="ARBA" id="ARBA00023163"/>
    </source>
</evidence>
<dbReference type="HOGENOM" id="CLU_072786_5_0_6"/>
<keyword evidence="1" id="KW-0805">Transcription regulation</keyword>
<protein>
    <submittedName>
        <fullName evidence="5">Response regulator with CheY-like receiver domain and HTH DNA-binding domain</fullName>
    </submittedName>
</protein>
<dbReference type="InterPro" id="IPR016032">
    <property type="entry name" value="Sig_transdc_resp-reg_C-effctor"/>
</dbReference>
<dbReference type="SUPFAM" id="SSF46894">
    <property type="entry name" value="C-terminal effector domain of the bipartite response regulators"/>
    <property type="match status" value="1"/>
</dbReference>
<dbReference type="STRING" id="1267021.FPB0191_01953"/>
<dbReference type="GO" id="GO:0006355">
    <property type="term" value="P:regulation of DNA-templated transcription"/>
    <property type="evidence" value="ECO:0007669"/>
    <property type="project" value="InterPro"/>
</dbReference>
<dbReference type="PROSITE" id="PS50043">
    <property type="entry name" value="HTH_LUXR_2"/>
    <property type="match status" value="1"/>
</dbReference>
<sequence length="224" mass="26276">MNTNFQNELNTKLAEFNIKYYQYLFFDRNLVFPPDIISTYPQKWLNIYQNKKLYNTDPIVNYARITVKPFSWHYLMQSIDTEDNLFFKLAKKYGIHDGYTFAVHDALGNLALLNITCDDDTQITIEFLESKKAELLILLIDLFDLYLSQKKQSEYYRNKIHLLLSSKEKQVLKLGCDGLIYKDIAESLGIAERTVKFHMSRINRKLEVSNAKKAFLIAKDVGVF</sequence>
<keyword evidence="6" id="KW-1185">Reference proteome</keyword>
<dbReference type="Gene3D" id="3.30.450.80">
    <property type="entry name" value="Transcription factor LuxR-like, autoinducer-binding domain"/>
    <property type="match status" value="1"/>
</dbReference>
<dbReference type="OrthoDB" id="9774661at2"/>
<dbReference type="SUPFAM" id="SSF75516">
    <property type="entry name" value="Pheromone-binding domain of LuxR-like quorum-sensing transcription factors"/>
    <property type="match status" value="1"/>
</dbReference>
<evidence type="ECO:0000256" key="2">
    <source>
        <dbReference type="ARBA" id="ARBA00023125"/>
    </source>
</evidence>
<evidence type="ECO:0000313" key="6">
    <source>
        <dbReference type="Proteomes" id="UP000030901"/>
    </source>
</evidence>
<accession>A0A0A7S2N7</accession>
<dbReference type="PANTHER" id="PTHR44688">
    <property type="entry name" value="DNA-BINDING TRANSCRIPTIONAL ACTIVATOR DEVR_DOSR"/>
    <property type="match status" value="1"/>
</dbReference>
<dbReference type="InterPro" id="IPR036388">
    <property type="entry name" value="WH-like_DNA-bd_sf"/>
</dbReference>
<dbReference type="KEGG" id="fpp:FPB0191_01953"/>
<dbReference type="Pfam" id="PF03472">
    <property type="entry name" value="Autoind_bind"/>
    <property type="match status" value="1"/>
</dbReference>
<reference evidence="5 6" key="1">
    <citation type="journal article" date="2014" name="Appl. Environ. Microbiol.">
        <title>Gut symbionts from distinct hosts exhibit genotoxic activity via divergent colibactin biosynthetic pathways.</title>
        <authorList>
            <person name="Engel P."/>
            <person name="Vizcaino M.I."/>
            <person name="Crawford J.M."/>
        </authorList>
    </citation>
    <scope>NUCLEOTIDE SEQUENCE [LARGE SCALE GENOMIC DNA]</scope>
    <source>
        <strain evidence="5 6">PEB0191</strain>
    </source>
</reference>
<dbReference type="PROSITE" id="PS00622">
    <property type="entry name" value="HTH_LUXR_1"/>
    <property type="match status" value="1"/>
</dbReference>
<dbReference type="Pfam" id="PF00196">
    <property type="entry name" value="GerE"/>
    <property type="match status" value="1"/>
</dbReference>